<evidence type="ECO:0000256" key="5">
    <source>
        <dbReference type="ARBA" id="ARBA00022729"/>
    </source>
</evidence>
<comment type="similarity">
    <text evidence="2">Belongs to the plant self-incompatibility (S1) protein family.</text>
</comment>
<protein>
    <recommendedName>
        <fullName evidence="6">GST N-terminal domain-containing protein</fullName>
    </recommendedName>
</protein>
<dbReference type="InterPro" id="IPR045073">
    <property type="entry name" value="Omega/Tau-like"/>
</dbReference>
<dbReference type="GO" id="GO:0005737">
    <property type="term" value="C:cytoplasm"/>
    <property type="evidence" value="ECO:0007669"/>
    <property type="project" value="TreeGrafter"/>
</dbReference>
<feature type="domain" description="GST N-terminal" evidence="6">
    <location>
        <begin position="1"/>
        <end position="70"/>
    </location>
</feature>
<keyword evidence="5" id="KW-0732">Signal</keyword>
<comment type="subcellular location">
    <subcellularLocation>
        <location evidence="1">Secreted</location>
    </subcellularLocation>
</comment>
<keyword evidence="3" id="KW-0713">Self-incompatibility</keyword>
<evidence type="ECO:0000313" key="8">
    <source>
        <dbReference type="Proteomes" id="UP001359559"/>
    </source>
</evidence>
<keyword evidence="4" id="KW-0964">Secreted</keyword>
<keyword evidence="8" id="KW-1185">Reference proteome</keyword>
<evidence type="ECO:0000256" key="4">
    <source>
        <dbReference type="ARBA" id="ARBA00022525"/>
    </source>
</evidence>
<dbReference type="GO" id="GO:0006749">
    <property type="term" value="P:glutathione metabolic process"/>
    <property type="evidence" value="ECO:0007669"/>
    <property type="project" value="TreeGrafter"/>
</dbReference>
<accession>A0AAN9FN10</accession>
<dbReference type="Proteomes" id="UP001359559">
    <property type="component" value="Unassembled WGS sequence"/>
</dbReference>
<organism evidence="7 8">
    <name type="scientific">Clitoria ternatea</name>
    <name type="common">Butterfly pea</name>
    <dbReference type="NCBI Taxonomy" id="43366"/>
    <lineage>
        <taxon>Eukaryota</taxon>
        <taxon>Viridiplantae</taxon>
        <taxon>Streptophyta</taxon>
        <taxon>Embryophyta</taxon>
        <taxon>Tracheophyta</taxon>
        <taxon>Spermatophyta</taxon>
        <taxon>Magnoliopsida</taxon>
        <taxon>eudicotyledons</taxon>
        <taxon>Gunneridae</taxon>
        <taxon>Pentapetalae</taxon>
        <taxon>rosids</taxon>
        <taxon>fabids</taxon>
        <taxon>Fabales</taxon>
        <taxon>Fabaceae</taxon>
        <taxon>Papilionoideae</taxon>
        <taxon>50 kb inversion clade</taxon>
        <taxon>NPAAA clade</taxon>
        <taxon>indigoferoid/millettioid clade</taxon>
        <taxon>Phaseoleae</taxon>
        <taxon>Clitoria</taxon>
    </lineage>
</organism>
<comment type="caution">
    <text evidence="7">The sequence shown here is derived from an EMBL/GenBank/DDBJ whole genome shotgun (WGS) entry which is preliminary data.</text>
</comment>
<evidence type="ECO:0000256" key="3">
    <source>
        <dbReference type="ARBA" id="ARBA00022471"/>
    </source>
</evidence>
<reference evidence="7 8" key="1">
    <citation type="submission" date="2024-01" db="EMBL/GenBank/DDBJ databases">
        <title>The genomes of 5 underutilized Papilionoideae crops provide insights into root nodulation and disease resistance.</title>
        <authorList>
            <person name="Yuan L."/>
        </authorList>
    </citation>
    <scope>NUCLEOTIDE SEQUENCE [LARGE SCALE GENOMIC DNA]</scope>
    <source>
        <strain evidence="7">LY-2023</strain>
        <tissue evidence="7">Leaf</tissue>
    </source>
</reference>
<dbReference type="InterPro" id="IPR036249">
    <property type="entry name" value="Thioredoxin-like_sf"/>
</dbReference>
<dbReference type="PROSITE" id="PS50404">
    <property type="entry name" value="GST_NTER"/>
    <property type="match status" value="1"/>
</dbReference>
<evidence type="ECO:0000256" key="1">
    <source>
        <dbReference type="ARBA" id="ARBA00004613"/>
    </source>
</evidence>
<evidence type="ECO:0000256" key="2">
    <source>
        <dbReference type="ARBA" id="ARBA00005581"/>
    </source>
</evidence>
<dbReference type="PANTHER" id="PTHR11260:SF773">
    <property type="entry name" value="GLUTATHIONE S-TRANSFERASE U26"/>
    <property type="match status" value="1"/>
</dbReference>
<dbReference type="Pfam" id="PF05938">
    <property type="entry name" value="Self-incomp_S1"/>
    <property type="match status" value="1"/>
</dbReference>
<dbReference type="Pfam" id="PF02798">
    <property type="entry name" value="GST_N"/>
    <property type="match status" value="1"/>
</dbReference>
<dbReference type="InterPro" id="IPR010264">
    <property type="entry name" value="Self-incomp_S1"/>
</dbReference>
<proteinExistence type="inferred from homology"/>
<gene>
    <name evidence="7" type="ORF">RJT34_24515</name>
</gene>
<dbReference type="EMBL" id="JAYKXN010000006">
    <property type="protein sequence ID" value="KAK7279462.1"/>
    <property type="molecule type" value="Genomic_DNA"/>
</dbReference>
<evidence type="ECO:0000259" key="6">
    <source>
        <dbReference type="PROSITE" id="PS50404"/>
    </source>
</evidence>
<dbReference type="Gene3D" id="3.40.30.10">
    <property type="entry name" value="Glutaredoxin"/>
    <property type="match status" value="1"/>
</dbReference>
<dbReference type="GO" id="GO:0005576">
    <property type="term" value="C:extracellular region"/>
    <property type="evidence" value="ECO:0007669"/>
    <property type="project" value="UniProtKB-SubCell"/>
</dbReference>
<dbReference type="AlphaFoldDB" id="A0AAN9FN10"/>
<dbReference type="PANTHER" id="PTHR11260">
    <property type="entry name" value="GLUTATHIONE S-TRANSFERASE, GST, SUPERFAMILY, GST DOMAIN CONTAINING"/>
    <property type="match status" value="1"/>
</dbReference>
<sequence>MRVKIALLEKGVEFEYKEKKDIFEDENKNELLLKLNPIHKKVLILIHNGRPICESLIILEYIDEVIVAGGCGLARENELGDKPYLAGDYFGLLEPITCRFYTYETFSKFSAENECPRPEQRATGEPPVREWVWTNSEAALKEMRELPDAKSLNMVSKVISHILVLGFVLVFASSTLSRASNIFPEFIKWHVYIVNGLNNNQNLLAHCKSSDDDLGIHNLSPGSNLTWSFMTDFVHSTLFWCYVRKDNVSASFEVFWYDDRFFDKCGWKNCIWVARDEGVFLTHLDHNVEELFYTWDTGM</sequence>
<evidence type="ECO:0000313" key="7">
    <source>
        <dbReference type="EMBL" id="KAK7279462.1"/>
    </source>
</evidence>
<dbReference type="GO" id="GO:0004364">
    <property type="term" value="F:glutathione transferase activity"/>
    <property type="evidence" value="ECO:0007669"/>
    <property type="project" value="TreeGrafter"/>
</dbReference>
<dbReference type="GO" id="GO:0060320">
    <property type="term" value="P:rejection of self pollen"/>
    <property type="evidence" value="ECO:0007669"/>
    <property type="project" value="UniProtKB-KW"/>
</dbReference>
<name>A0AAN9FN10_CLITE</name>
<dbReference type="InterPro" id="IPR004045">
    <property type="entry name" value="Glutathione_S-Trfase_N"/>
</dbReference>
<dbReference type="SUPFAM" id="SSF52833">
    <property type="entry name" value="Thioredoxin-like"/>
    <property type="match status" value="1"/>
</dbReference>